<keyword evidence="1" id="KW-0812">Transmembrane</keyword>
<protein>
    <submittedName>
        <fullName evidence="2">Uncharacterized protein</fullName>
    </submittedName>
</protein>
<gene>
    <name evidence="2" type="ORF">HA052_04005</name>
</gene>
<evidence type="ECO:0000256" key="1">
    <source>
        <dbReference type="SAM" id="Phobius"/>
    </source>
</evidence>
<dbReference type="EMBL" id="JAAOMA010000004">
    <property type="protein sequence ID" value="NHR04354.1"/>
    <property type="molecule type" value="Genomic_DNA"/>
</dbReference>
<proteinExistence type="predicted"/>
<comment type="caution">
    <text evidence="2">The sequence shown here is derived from an EMBL/GenBank/DDBJ whole genome shotgun (WGS) entry which is preliminary data.</text>
</comment>
<keyword evidence="1" id="KW-0472">Membrane</keyword>
<keyword evidence="3" id="KW-1185">Reference proteome</keyword>
<dbReference type="RefSeq" id="WP_166450873.1">
    <property type="nucleotide sequence ID" value="NZ_JAAOMA010000004.1"/>
</dbReference>
<dbReference type="Proteomes" id="UP001515641">
    <property type="component" value="Unassembled WGS sequence"/>
</dbReference>
<reference evidence="2 3" key="1">
    <citation type="submission" date="2020-03" db="EMBL/GenBank/DDBJ databases">
        <title>Draft genome sequence of environmentally isolated cultures.</title>
        <authorList>
            <person name="Wilson H.S."/>
            <person name="De Leon M.E."/>
        </authorList>
    </citation>
    <scope>NUCLEOTIDE SEQUENCE [LARGE SCALE GENOMIC DNA]</scope>
    <source>
        <strain evidence="2 3">HSC-31F16</strain>
    </source>
</reference>
<accession>A0ABX0KXW5</accession>
<evidence type="ECO:0000313" key="3">
    <source>
        <dbReference type="Proteomes" id="UP001515641"/>
    </source>
</evidence>
<sequence length="101" mass="11097">MAPPTGAQRRRMRRRKSEMAVCAVQNPDGQLLLTTMQPEACAGYLLITPSEYQKFSSMSGFFYPLTAEQGALISFAIVGVWVSAFCIKSLMNVLPNSTGEM</sequence>
<organism evidence="2 3">
    <name type="scientific">Chromobacterium fluminis</name>
    <dbReference type="NCBI Taxonomy" id="3044269"/>
    <lineage>
        <taxon>Bacteria</taxon>
        <taxon>Pseudomonadati</taxon>
        <taxon>Pseudomonadota</taxon>
        <taxon>Betaproteobacteria</taxon>
        <taxon>Neisseriales</taxon>
        <taxon>Chromobacteriaceae</taxon>
        <taxon>Chromobacterium</taxon>
    </lineage>
</organism>
<evidence type="ECO:0000313" key="2">
    <source>
        <dbReference type="EMBL" id="NHR04354.1"/>
    </source>
</evidence>
<feature type="transmembrane region" description="Helical" evidence="1">
    <location>
        <begin position="71"/>
        <end position="91"/>
    </location>
</feature>
<name>A0ABX0KXW5_9NEIS</name>
<keyword evidence="1" id="KW-1133">Transmembrane helix</keyword>